<feature type="compositionally biased region" description="Low complexity" evidence="1">
    <location>
        <begin position="278"/>
        <end position="287"/>
    </location>
</feature>
<organism evidence="2 3">
    <name type="scientific">Brassica cretica</name>
    <name type="common">Mustard</name>
    <dbReference type="NCBI Taxonomy" id="69181"/>
    <lineage>
        <taxon>Eukaryota</taxon>
        <taxon>Viridiplantae</taxon>
        <taxon>Streptophyta</taxon>
        <taxon>Embryophyta</taxon>
        <taxon>Tracheophyta</taxon>
        <taxon>Spermatophyta</taxon>
        <taxon>Magnoliopsida</taxon>
        <taxon>eudicotyledons</taxon>
        <taxon>Gunneridae</taxon>
        <taxon>Pentapetalae</taxon>
        <taxon>rosids</taxon>
        <taxon>malvids</taxon>
        <taxon>Brassicales</taxon>
        <taxon>Brassicaceae</taxon>
        <taxon>Brassiceae</taxon>
        <taxon>Brassica</taxon>
    </lineage>
</organism>
<dbReference type="Proteomes" id="UP000712600">
    <property type="component" value="Unassembled WGS sequence"/>
</dbReference>
<name>A0A8S9SUK3_BRACR</name>
<gene>
    <name evidence="2" type="ORF">F2Q69_00033545</name>
</gene>
<feature type="region of interest" description="Disordered" evidence="1">
    <location>
        <begin position="550"/>
        <end position="597"/>
    </location>
</feature>
<proteinExistence type="predicted"/>
<sequence>MANEKFGPHHQTIIEAKHVEALYELWGIDYAIEIEAAEDGETPETVRPGYCMSYTSHFQDGGLSFPLPRFLLEALAELGMAFAQMAPNFWRYFLASWIRAREEGLRFGLEELKQLFSIKRNSGFPGMMILAPRPGRSIIDGNPNRDDRWREKFFVFKINPASVGDFDFETIPREWSNEIEPFGSAPMTPELHGLIATLRRGNPRWLVFTAERIQDAYALPPGENRATLVGPVVPVRPEKGHRAKRAREKEALPDHPDESSEIDSPTHRRRRRAHEGTNSVSSNSPSLGLPPPLRVLGEGTSQADSSACIPDAQETSSWRFSYDNEVPVLENPEGLTLIWRKIRGKVCELPPLHDMHERDAYVQMAVANAKAMEGSNEYTALMEKRLADFPSKEEVGGHLLTIQQLRGELEAVRVTEKQREVEIDWLKGKLVATEAEKVALQTDLDSMREKHRREIEGCKATSLKERSLARRSLAQEYDAVLSVVKYKLRKKKEETATEIRSQEVRARIEDLTEYSEGGFKLEEELVHLKDREISLDLDYGVASVSDPSLSRLDLPEVSDSPTHRRRRRAHEGTNSVSSNSPSSGLPPPLRVLGEGTSQAVTHETSSWRFSYDDEVPVLENLKMVASNAKAMEASNEYVALMEKRLADFPSKEEVGGHLLTIQQLWGELEAVQATEKQREVEIEGAEGQEVRARIEALTEYSEGGFELEEELVRIKDREISLDLDYDVSSVSDLSLSRIDLPEVFGDLVDQE</sequence>
<protein>
    <submittedName>
        <fullName evidence="2">Uncharacterized protein</fullName>
    </submittedName>
</protein>
<comment type="caution">
    <text evidence="2">The sequence shown here is derived from an EMBL/GenBank/DDBJ whole genome shotgun (WGS) entry which is preliminary data.</text>
</comment>
<evidence type="ECO:0000313" key="3">
    <source>
        <dbReference type="Proteomes" id="UP000712600"/>
    </source>
</evidence>
<accession>A0A8S9SUK3</accession>
<feature type="region of interest" description="Disordered" evidence="1">
    <location>
        <begin position="222"/>
        <end position="310"/>
    </location>
</feature>
<dbReference type="EMBL" id="QGKX02000004">
    <property type="protein sequence ID" value="KAF3603975.1"/>
    <property type="molecule type" value="Genomic_DNA"/>
</dbReference>
<reference evidence="2" key="1">
    <citation type="submission" date="2019-12" db="EMBL/GenBank/DDBJ databases">
        <title>Genome sequencing and annotation of Brassica cretica.</title>
        <authorList>
            <person name="Studholme D.J."/>
            <person name="Sarris P."/>
        </authorList>
    </citation>
    <scope>NUCLEOTIDE SEQUENCE</scope>
    <source>
        <strain evidence="2">PFS-109/04</strain>
        <tissue evidence="2">Leaf</tissue>
    </source>
</reference>
<evidence type="ECO:0000256" key="1">
    <source>
        <dbReference type="SAM" id="MobiDB-lite"/>
    </source>
</evidence>
<evidence type="ECO:0000313" key="2">
    <source>
        <dbReference type="EMBL" id="KAF3603975.1"/>
    </source>
</evidence>
<feature type="compositionally biased region" description="Low complexity" evidence="1">
    <location>
        <begin position="574"/>
        <end position="583"/>
    </location>
</feature>
<feature type="compositionally biased region" description="Basic and acidic residues" evidence="1">
    <location>
        <begin position="247"/>
        <end position="258"/>
    </location>
</feature>
<dbReference type="AlphaFoldDB" id="A0A8S9SUK3"/>